<comment type="caution">
    <text evidence="2">The sequence shown here is derived from an EMBL/GenBank/DDBJ whole genome shotgun (WGS) entry which is preliminary data.</text>
</comment>
<feature type="transmembrane region" description="Helical" evidence="1">
    <location>
        <begin position="125"/>
        <end position="149"/>
    </location>
</feature>
<feature type="transmembrane region" description="Helical" evidence="1">
    <location>
        <begin position="161"/>
        <end position="186"/>
    </location>
</feature>
<evidence type="ECO:0000256" key="1">
    <source>
        <dbReference type="SAM" id="Phobius"/>
    </source>
</evidence>
<evidence type="ECO:0008006" key="3">
    <source>
        <dbReference type="Google" id="ProtNLM"/>
    </source>
</evidence>
<name>A0A7C3N7A6_UNCW3</name>
<dbReference type="AlphaFoldDB" id="A0A7C3N7A6"/>
<sequence length="603" mass="71519">MKKLFFIILIIFFLSIFSSRYVNYDDYLYFFSSKVLQSKNIFEFSKTEFIFNGLKLTPLDGTHTFLPYFLFHLINKIFRENILILHLFNYSVAVLIFLLLSFYFKKLGIEKSNILSFLFTLTPAFALYYNSFMLDGLFFLSFLASYISFKNFLKNQDLKNFLIFFLLLSISIFLSYINLFLILIYLFYFKKIDKKFNLFFLLFLLFILIVLNISIFGADILKSLRWQGSEKFLNYHKIFKKIIEYIIWFGLLNIPFISSKDLKNLLFYLSILISTIFFIYTDNTILNMILGIILLSTGLFYTYKFMFETDYSREKLFFVLFSFSIIFLSPMIVGRYLYIGYFFYMLTVSKYLSSKDLKSSFIITLVLLSFLLYSDLKITNSYRELTFKENGYFIGEWGYRYNAESKGLKPLKINFVSLPDSSSVYISNFERMYNPNKDFIINLRPVRSESLNNFFVKTISKIYGSGYYTDLFGLLPFSFGKDYSTYNNEYLYLKDGNPIFKKYREKVSIIGSEVVITCKLSDTIRVENESFEKIKISFFDDFRVLKKSDGIKIFINYLDGEKEEHIVKPNSSGLISLKNKGVSFINFDKNRNDNFDWFGITFY</sequence>
<protein>
    <recommendedName>
        <fullName evidence="3">Glycosyltransferase RgtA/B/C/D-like domain-containing protein</fullName>
    </recommendedName>
</protein>
<reference evidence="2" key="1">
    <citation type="journal article" date="2020" name="mSystems">
        <title>Genome- and Community-Level Interaction Insights into Carbon Utilization and Element Cycling Functions of Hydrothermarchaeota in Hydrothermal Sediment.</title>
        <authorList>
            <person name="Zhou Z."/>
            <person name="Liu Y."/>
            <person name="Xu W."/>
            <person name="Pan J."/>
            <person name="Luo Z.H."/>
            <person name="Li M."/>
        </authorList>
    </citation>
    <scope>NUCLEOTIDE SEQUENCE [LARGE SCALE GENOMIC DNA]</scope>
    <source>
        <strain evidence="2">SpSt-464</strain>
    </source>
</reference>
<gene>
    <name evidence="2" type="ORF">ENS15_00100</name>
</gene>
<dbReference type="EMBL" id="DSTT01000001">
    <property type="protein sequence ID" value="HFK23043.1"/>
    <property type="molecule type" value="Genomic_DNA"/>
</dbReference>
<feature type="transmembrane region" description="Helical" evidence="1">
    <location>
        <begin position="264"/>
        <end position="280"/>
    </location>
</feature>
<proteinExistence type="predicted"/>
<accession>A0A7C3N7A6</accession>
<keyword evidence="1" id="KW-0472">Membrane</keyword>
<keyword evidence="1" id="KW-1133">Transmembrane helix</keyword>
<feature type="transmembrane region" description="Helical" evidence="1">
    <location>
        <begin position="238"/>
        <end position="257"/>
    </location>
</feature>
<evidence type="ECO:0000313" key="2">
    <source>
        <dbReference type="EMBL" id="HFK23043.1"/>
    </source>
</evidence>
<organism evidence="2">
    <name type="scientific">candidate division WOR-3 bacterium</name>
    <dbReference type="NCBI Taxonomy" id="2052148"/>
    <lineage>
        <taxon>Bacteria</taxon>
        <taxon>Bacteria division WOR-3</taxon>
    </lineage>
</organism>
<feature type="transmembrane region" description="Helical" evidence="1">
    <location>
        <begin position="198"/>
        <end position="218"/>
    </location>
</feature>
<feature type="transmembrane region" description="Helical" evidence="1">
    <location>
        <begin position="82"/>
        <end position="104"/>
    </location>
</feature>
<feature type="transmembrane region" description="Helical" evidence="1">
    <location>
        <begin position="286"/>
        <end position="304"/>
    </location>
</feature>
<keyword evidence="1" id="KW-0812">Transmembrane</keyword>
<feature type="transmembrane region" description="Helical" evidence="1">
    <location>
        <begin position="316"/>
        <end position="339"/>
    </location>
</feature>